<name>A0A4R8SJJ4_9MYCO</name>
<protein>
    <submittedName>
        <fullName evidence="1">Uncharacterized protein</fullName>
    </submittedName>
</protein>
<dbReference type="AlphaFoldDB" id="A0A4R8SJJ4"/>
<proteinExistence type="predicted"/>
<evidence type="ECO:0000313" key="1">
    <source>
        <dbReference type="EMBL" id="TDZ97344.1"/>
    </source>
</evidence>
<dbReference type="EMBL" id="PECM01000010">
    <property type="protein sequence ID" value="TEA01574.1"/>
    <property type="molecule type" value="Genomic_DNA"/>
</dbReference>
<gene>
    <name evidence="2" type="ORF">CCUG60883_04108</name>
    <name evidence="1" type="ORF">CCUG60885_00888</name>
</gene>
<evidence type="ECO:0000313" key="3">
    <source>
        <dbReference type="Proteomes" id="UP000294844"/>
    </source>
</evidence>
<reference evidence="3 4" key="1">
    <citation type="journal article" date="2019" name="Sci. Rep.">
        <title>Extended insight into the Mycobacterium chelonae-abscessus complex through whole genome sequencing of Mycobacterium salmoniphilum outbreak and Mycobacterium salmoniphilum-like strains.</title>
        <authorList>
            <person name="Behra P.R.K."/>
            <person name="Das S."/>
            <person name="Pettersson B.M.F."/>
            <person name="Shirreff L."/>
            <person name="DuCote T."/>
            <person name="Jacobsson K.G."/>
            <person name="Ennis D.G."/>
            <person name="Kirsebom L.A."/>
        </authorList>
    </citation>
    <scope>NUCLEOTIDE SEQUENCE [LARGE SCALE GENOMIC DNA]</scope>
    <source>
        <strain evidence="2 3">CCUG 60883</strain>
        <strain evidence="1 4">CCUG 60885</strain>
    </source>
</reference>
<dbReference type="EMBL" id="PECK01000002">
    <property type="protein sequence ID" value="TDZ97344.1"/>
    <property type="molecule type" value="Genomic_DNA"/>
</dbReference>
<evidence type="ECO:0000313" key="2">
    <source>
        <dbReference type="EMBL" id="TEA01574.1"/>
    </source>
</evidence>
<accession>A0A4R8SJJ4</accession>
<dbReference type="Proteomes" id="UP000295685">
    <property type="component" value="Unassembled WGS sequence"/>
</dbReference>
<evidence type="ECO:0000313" key="4">
    <source>
        <dbReference type="Proteomes" id="UP000295685"/>
    </source>
</evidence>
<organism evidence="1 4">
    <name type="scientific">Mycobacteroides salmoniphilum</name>
    <dbReference type="NCBI Taxonomy" id="404941"/>
    <lineage>
        <taxon>Bacteria</taxon>
        <taxon>Bacillati</taxon>
        <taxon>Actinomycetota</taxon>
        <taxon>Actinomycetes</taxon>
        <taxon>Mycobacteriales</taxon>
        <taxon>Mycobacteriaceae</taxon>
        <taxon>Mycobacteroides</taxon>
    </lineage>
</organism>
<sequence precursor="true">MLRLTLSTLLLARTGPGHYHWATAGTSRSVTDIGALAPSHSRTRRQCADVIAMLYFSGNPRANHASAISLVEDELRDGVPTGADADGLGVKMLPGQLGRVTAADQDSDGLVNVSGCL</sequence>
<dbReference type="Proteomes" id="UP000294844">
    <property type="component" value="Unassembled WGS sequence"/>
</dbReference>
<keyword evidence="3" id="KW-1185">Reference proteome</keyword>
<comment type="caution">
    <text evidence="1">The sequence shown here is derived from an EMBL/GenBank/DDBJ whole genome shotgun (WGS) entry which is preliminary data.</text>
</comment>